<evidence type="ECO:0000313" key="2">
    <source>
        <dbReference type="Proteomes" id="UP000054776"/>
    </source>
</evidence>
<dbReference type="AlphaFoldDB" id="A0A0V0YTE6"/>
<proteinExistence type="predicted"/>
<dbReference type="OrthoDB" id="5922812at2759"/>
<accession>A0A0V0YTE6</accession>
<gene>
    <name evidence="1" type="ORF">T01_2663</name>
</gene>
<dbReference type="Proteomes" id="UP000054776">
    <property type="component" value="Unassembled WGS sequence"/>
</dbReference>
<feature type="non-terminal residue" evidence="1">
    <location>
        <position position="44"/>
    </location>
</feature>
<dbReference type="InParanoid" id="A0A0V0YTE6"/>
<organism evidence="1 2">
    <name type="scientific">Trichinella spiralis</name>
    <name type="common">Trichina worm</name>
    <dbReference type="NCBI Taxonomy" id="6334"/>
    <lineage>
        <taxon>Eukaryota</taxon>
        <taxon>Metazoa</taxon>
        <taxon>Ecdysozoa</taxon>
        <taxon>Nematoda</taxon>
        <taxon>Enoplea</taxon>
        <taxon>Dorylaimia</taxon>
        <taxon>Trichinellida</taxon>
        <taxon>Trichinellidae</taxon>
        <taxon>Trichinella</taxon>
    </lineage>
</organism>
<comment type="caution">
    <text evidence="1">The sequence shown here is derived from an EMBL/GenBank/DDBJ whole genome shotgun (WGS) entry which is preliminary data.</text>
</comment>
<sequence length="44" mass="5267">MKENRLAENSEILHNTKQHQRILHYNVEKLSYTKIQPSSIRFNG</sequence>
<dbReference type="EMBL" id="JYDH01004999">
    <property type="protein sequence ID" value="KRY03609.1"/>
    <property type="molecule type" value="Genomic_DNA"/>
</dbReference>
<reference evidence="1 2" key="1">
    <citation type="submission" date="2015-01" db="EMBL/GenBank/DDBJ databases">
        <title>Evolution of Trichinella species and genotypes.</title>
        <authorList>
            <person name="Korhonen P.K."/>
            <person name="Edoardo P."/>
            <person name="Giuseppe L.R."/>
            <person name="Gasser R.B."/>
        </authorList>
    </citation>
    <scope>NUCLEOTIDE SEQUENCE [LARGE SCALE GENOMIC DNA]</scope>
    <source>
        <strain evidence="1">ISS3</strain>
    </source>
</reference>
<name>A0A0V0YTE6_TRISP</name>
<keyword evidence="2" id="KW-1185">Reference proteome</keyword>
<evidence type="ECO:0000313" key="1">
    <source>
        <dbReference type="EMBL" id="KRY03609.1"/>
    </source>
</evidence>
<protein>
    <submittedName>
        <fullName evidence="1">Uncharacterized protein</fullName>
    </submittedName>
</protein>